<sequence>MKDPLGPVFTDATALLAAASEPIISVGDVVTYHLIEAGHTPTVALVDERTERDSVDEAIARRVANEPFDRETTVTNPAATVTEALIRALSAATAESGSTLIEVDGEEDLAALPAVMLAPVGASIVYGQPGEGMVLGAVDEDLKADVRETLSQMEGDTGRFWDLIAAVE</sequence>
<dbReference type="EMBL" id="FNFC01000008">
    <property type="protein sequence ID" value="SDJ72678.1"/>
    <property type="molecule type" value="Genomic_DNA"/>
</dbReference>
<evidence type="ECO:0000256" key="6">
    <source>
        <dbReference type="HAMAP-Rule" id="MF_00590"/>
    </source>
</evidence>
<evidence type="ECO:0000256" key="1">
    <source>
        <dbReference type="ARBA" id="ARBA00022679"/>
    </source>
</evidence>
<comment type="function">
    <text evidence="6">Catalyzes the GTP-dependent phosphorylation of the 3'-hydroxyl group of dephosphocoenzyme A to form coenzyme A (CoA).</text>
</comment>
<dbReference type="GO" id="GO:0016301">
    <property type="term" value="F:kinase activity"/>
    <property type="evidence" value="ECO:0007669"/>
    <property type="project" value="UniProtKB-UniRule"/>
</dbReference>
<keyword evidence="2 6" id="KW-0547">Nucleotide-binding</keyword>
<evidence type="ECO:0000313" key="7">
    <source>
        <dbReference type="EMBL" id="SDJ72678.1"/>
    </source>
</evidence>
<keyword evidence="1 6" id="KW-0808">Transferase</keyword>
<dbReference type="PANTHER" id="PTHR40732:SF1">
    <property type="entry name" value="GTP-DEPENDENT DEPHOSPHO-COA KINASE"/>
    <property type="match status" value="1"/>
</dbReference>
<evidence type="ECO:0000256" key="4">
    <source>
        <dbReference type="ARBA" id="ARBA00022993"/>
    </source>
</evidence>
<evidence type="ECO:0000256" key="2">
    <source>
        <dbReference type="ARBA" id="ARBA00022741"/>
    </source>
</evidence>
<keyword evidence="5 6" id="KW-0342">GTP-binding</keyword>
<evidence type="ECO:0000256" key="3">
    <source>
        <dbReference type="ARBA" id="ARBA00022777"/>
    </source>
</evidence>
<organism evidence="7 8">
    <name type="scientific">Halovenus aranensis</name>
    <dbReference type="NCBI Taxonomy" id="890420"/>
    <lineage>
        <taxon>Archaea</taxon>
        <taxon>Methanobacteriati</taxon>
        <taxon>Methanobacteriota</taxon>
        <taxon>Stenosarchaea group</taxon>
        <taxon>Halobacteria</taxon>
        <taxon>Halobacteriales</taxon>
        <taxon>Haloarculaceae</taxon>
        <taxon>Halovenus</taxon>
    </lineage>
</organism>
<comment type="catalytic activity">
    <reaction evidence="6">
        <text>3'-dephospho-CoA + GTP = GDP + CoA + H(+)</text>
        <dbReference type="Rhea" id="RHEA:61156"/>
        <dbReference type="ChEBI" id="CHEBI:15378"/>
        <dbReference type="ChEBI" id="CHEBI:37565"/>
        <dbReference type="ChEBI" id="CHEBI:57287"/>
        <dbReference type="ChEBI" id="CHEBI:57328"/>
        <dbReference type="ChEBI" id="CHEBI:58189"/>
        <dbReference type="EC" id="2.7.1.237"/>
    </reaction>
</comment>
<feature type="binding site" evidence="6">
    <location>
        <position position="47"/>
    </location>
    <ligand>
        <name>GTP</name>
        <dbReference type="ChEBI" id="CHEBI:37565"/>
    </ligand>
</feature>
<evidence type="ECO:0000256" key="5">
    <source>
        <dbReference type="ARBA" id="ARBA00023134"/>
    </source>
</evidence>
<keyword evidence="8" id="KW-1185">Reference proteome</keyword>
<keyword evidence="4 6" id="KW-0173">Coenzyme A biosynthesis</keyword>
<proteinExistence type="inferred from homology"/>
<dbReference type="InterPro" id="IPR007164">
    <property type="entry name" value="GTP-dep_dephospho-CoA_kin"/>
</dbReference>
<name>A0A1G8W2Z0_9EURY</name>
<gene>
    <name evidence="7" type="ORF">SAMN05216226_10843</name>
</gene>
<comment type="pathway">
    <text evidence="6">Cofactor biosynthesis; coenzyme A biosynthesis.</text>
</comment>
<dbReference type="GO" id="GO:0005525">
    <property type="term" value="F:GTP binding"/>
    <property type="evidence" value="ECO:0007669"/>
    <property type="project" value="UniProtKB-UniRule"/>
</dbReference>
<dbReference type="UniPathway" id="UPA00241"/>
<dbReference type="Proteomes" id="UP000198856">
    <property type="component" value="Unassembled WGS sequence"/>
</dbReference>
<dbReference type="Pfam" id="PF04019">
    <property type="entry name" value="DUF359"/>
    <property type="match status" value="1"/>
</dbReference>
<dbReference type="STRING" id="890420.SAMN05216226_10843"/>
<protein>
    <recommendedName>
        <fullName evidence="6">GTP-dependent dephospho-CoA kinase</fullName>
        <ecNumber evidence="6">2.7.1.237</ecNumber>
    </recommendedName>
    <alternativeName>
        <fullName evidence="6">Dephospho-coenzyme A kinase</fullName>
        <shortName evidence="6">DPCK</shortName>
    </alternativeName>
</protein>
<comment type="similarity">
    <text evidence="6">Belongs to the GTP-dependent DPCK family.</text>
</comment>
<dbReference type="PANTHER" id="PTHR40732">
    <property type="entry name" value="UPF0218 PROTEIN TK1697"/>
    <property type="match status" value="1"/>
</dbReference>
<reference evidence="7 8" key="1">
    <citation type="submission" date="2016-10" db="EMBL/GenBank/DDBJ databases">
        <authorList>
            <person name="de Groot N.N."/>
        </authorList>
    </citation>
    <scope>NUCLEOTIDE SEQUENCE [LARGE SCALE GENOMIC DNA]</scope>
    <source>
        <strain evidence="7 8">IBRC-M10015</strain>
    </source>
</reference>
<feature type="binding site" evidence="6">
    <location>
        <position position="28"/>
    </location>
    <ligand>
        <name>GTP</name>
        <dbReference type="ChEBI" id="CHEBI:37565"/>
    </ligand>
</feature>
<keyword evidence="3 6" id="KW-0418">Kinase</keyword>
<dbReference type="GO" id="GO:0015937">
    <property type="term" value="P:coenzyme A biosynthetic process"/>
    <property type="evidence" value="ECO:0007669"/>
    <property type="project" value="UniProtKB-UniRule"/>
</dbReference>
<accession>A0A1G8W2Z0</accession>
<feature type="binding site" evidence="6">
    <location>
        <position position="29"/>
    </location>
    <ligand>
        <name>GTP</name>
        <dbReference type="ChEBI" id="CHEBI:37565"/>
    </ligand>
</feature>
<dbReference type="AlphaFoldDB" id="A0A1G8W2Z0"/>
<dbReference type="EC" id="2.7.1.237" evidence="6"/>
<feature type="binding site" evidence="6">
    <location>
        <position position="107"/>
    </location>
    <ligand>
        <name>GTP</name>
        <dbReference type="ChEBI" id="CHEBI:37565"/>
    </ligand>
</feature>
<dbReference type="HAMAP" id="MF_00590">
    <property type="entry name" value="Dephospho_CoA_kinase_GTP_dep"/>
    <property type="match status" value="1"/>
</dbReference>
<evidence type="ECO:0000313" key="8">
    <source>
        <dbReference type="Proteomes" id="UP000198856"/>
    </source>
</evidence>
<dbReference type="PIRSF" id="PIRSF006533">
    <property type="entry name" value="UCP006533"/>
    <property type="match status" value="1"/>
</dbReference>
<feature type="binding site" evidence="6">
    <location>
        <position position="30"/>
    </location>
    <ligand>
        <name>GTP</name>
        <dbReference type="ChEBI" id="CHEBI:37565"/>
    </ligand>
</feature>
<comment type="caution">
    <text evidence="6">Lacks conserved residue(s) required for the propagation of feature annotation.</text>
</comment>